<evidence type="ECO:0000313" key="2">
    <source>
        <dbReference type="EMBL" id="KAF2009840.1"/>
    </source>
</evidence>
<dbReference type="EMBL" id="ML978077">
    <property type="protein sequence ID" value="KAF2009840.1"/>
    <property type="molecule type" value="Genomic_DNA"/>
</dbReference>
<evidence type="ECO:0000256" key="1">
    <source>
        <dbReference type="SAM" id="MobiDB-lite"/>
    </source>
</evidence>
<gene>
    <name evidence="2" type="ORF">BU24DRAFT_414301</name>
</gene>
<accession>A0A6A5XA97</accession>
<name>A0A6A5XA97_9PLEO</name>
<dbReference type="GeneID" id="54283609"/>
<dbReference type="Proteomes" id="UP000799778">
    <property type="component" value="Unassembled WGS sequence"/>
</dbReference>
<protein>
    <submittedName>
        <fullName evidence="2">Uncharacterized protein</fullName>
    </submittedName>
</protein>
<feature type="region of interest" description="Disordered" evidence="1">
    <location>
        <begin position="1"/>
        <end position="36"/>
    </location>
</feature>
<evidence type="ECO:0000313" key="3">
    <source>
        <dbReference type="Proteomes" id="UP000799778"/>
    </source>
</evidence>
<dbReference type="AlphaFoldDB" id="A0A6A5XA97"/>
<feature type="compositionally biased region" description="Basic and acidic residues" evidence="1">
    <location>
        <begin position="18"/>
        <end position="30"/>
    </location>
</feature>
<proteinExistence type="predicted"/>
<dbReference type="OrthoDB" id="5396360at2759"/>
<organism evidence="2 3">
    <name type="scientific">Aaosphaeria arxii CBS 175.79</name>
    <dbReference type="NCBI Taxonomy" id="1450172"/>
    <lineage>
        <taxon>Eukaryota</taxon>
        <taxon>Fungi</taxon>
        <taxon>Dikarya</taxon>
        <taxon>Ascomycota</taxon>
        <taxon>Pezizomycotina</taxon>
        <taxon>Dothideomycetes</taxon>
        <taxon>Pleosporomycetidae</taxon>
        <taxon>Pleosporales</taxon>
        <taxon>Pleosporales incertae sedis</taxon>
        <taxon>Aaosphaeria</taxon>
    </lineage>
</organism>
<sequence length="126" mass="13899">MPTQEPVADGRIFGGDGQEQRRGAERRRELSPLPSAEVDLSPSVQSVILSSTMIDDVRNMHPPTDGRSTYGICNRCGRAVVGNFFNAWNKVTGTYYTPTFLGSYSSYLQAHGRQREASIGTDLEGW</sequence>
<dbReference type="RefSeq" id="XP_033378179.1">
    <property type="nucleotide sequence ID" value="XM_033526212.1"/>
</dbReference>
<keyword evidence="3" id="KW-1185">Reference proteome</keyword>
<reference evidence="2" key="1">
    <citation type="journal article" date="2020" name="Stud. Mycol.">
        <title>101 Dothideomycetes genomes: a test case for predicting lifestyles and emergence of pathogens.</title>
        <authorList>
            <person name="Haridas S."/>
            <person name="Albert R."/>
            <person name="Binder M."/>
            <person name="Bloem J."/>
            <person name="Labutti K."/>
            <person name="Salamov A."/>
            <person name="Andreopoulos B."/>
            <person name="Baker S."/>
            <person name="Barry K."/>
            <person name="Bills G."/>
            <person name="Bluhm B."/>
            <person name="Cannon C."/>
            <person name="Castanera R."/>
            <person name="Culley D."/>
            <person name="Daum C."/>
            <person name="Ezra D."/>
            <person name="Gonzalez J."/>
            <person name="Henrissat B."/>
            <person name="Kuo A."/>
            <person name="Liang C."/>
            <person name="Lipzen A."/>
            <person name="Lutzoni F."/>
            <person name="Magnuson J."/>
            <person name="Mondo S."/>
            <person name="Nolan M."/>
            <person name="Ohm R."/>
            <person name="Pangilinan J."/>
            <person name="Park H.-J."/>
            <person name="Ramirez L."/>
            <person name="Alfaro M."/>
            <person name="Sun H."/>
            <person name="Tritt A."/>
            <person name="Yoshinaga Y."/>
            <person name="Zwiers L.-H."/>
            <person name="Turgeon B."/>
            <person name="Goodwin S."/>
            <person name="Spatafora J."/>
            <person name="Crous P."/>
            <person name="Grigoriev I."/>
        </authorList>
    </citation>
    <scope>NUCLEOTIDE SEQUENCE</scope>
    <source>
        <strain evidence="2">CBS 175.79</strain>
    </source>
</reference>